<keyword evidence="1 4" id="KW-0489">Methyltransferase</keyword>
<evidence type="ECO:0000256" key="3">
    <source>
        <dbReference type="ARBA" id="ARBA00022691"/>
    </source>
</evidence>
<dbReference type="PROSITE" id="PS51678">
    <property type="entry name" value="SAM_MT_PRMT"/>
    <property type="match status" value="1"/>
</dbReference>
<keyword evidence="3 4" id="KW-0949">S-adenosyl-L-methionine</keyword>
<dbReference type="EMBL" id="JAGRRH010000014">
    <property type="protein sequence ID" value="KAG7358298.1"/>
    <property type="molecule type" value="Genomic_DNA"/>
</dbReference>
<dbReference type="GO" id="GO:0032259">
    <property type="term" value="P:methylation"/>
    <property type="evidence" value="ECO:0007669"/>
    <property type="project" value="UniProtKB-KW"/>
</dbReference>
<dbReference type="OrthoDB" id="7848332at2759"/>
<reference evidence="6" key="2">
    <citation type="submission" date="2021-04" db="EMBL/GenBank/DDBJ databases">
        <authorList>
            <person name="Podell S."/>
        </authorList>
    </citation>
    <scope>NUCLEOTIDE SEQUENCE</scope>
    <source>
        <strain evidence="6">Hildebrandi</strain>
    </source>
</reference>
<dbReference type="Pfam" id="PF22528">
    <property type="entry name" value="PRMT_C"/>
    <property type="match status" value="1"/>
</dbReference>
<dbReference type="InterPro" id="IPR025799">
    <property type="entry name" value="Arg_MeTrfase"/>
</dbReference>
<reference evidence="6" key="1">
    <citation type="journal article" date="2021" name="Sci. Rep.">
        <title>Diploid genomic architecture of Nitzschia inconspicua, an elite biomass production diatom.</title>
        <authorList>
            <person name="Oliver A."/>
            <person name="Podell S."/>
            <person name="Pinowska A."/>
            <person name="Traller J.C."/>
            <person name="Smith S.R."/>
            <person name="McClure R."/>
            <person name="Beliaev A."/>
            <person name="Bohutskyi P."/>
            <person name="Hill E.A."/>
            <person name="Rabines A."/>
            <person name="Zheng H."/>
            <person name="Allen L.Z."/>
            <person name="Kuo A."/>
            <person name="Grigoriev I.V."/>
            <person name="Allen A.E."/>
            <person name="Hazlebeck D."/>
            <person name="Allen E.E."/>
        </authorList>
    </citation>
    <scope>NUCLEOTIDE SEQUENCE</scope>
    <source>
        <strain evidence="6">Hildebrandi</strain>
    </source>
</reference>
<evidence type="ECO:0000256" key="1">
    <source>
        <dbReference type="ARBA" id="ARBA00022603"/>
    </source>
</evidence>
<comment type="caution">
    <text evidence="6">The sequence shown here is derived from an EMBL/GenBank/DDBJ whole genome shotgun (WGS) entry which is preliminary data.</text>
</comment>
<dbReference type="EMBL" id="JAGRRH010000116">
    <property type="protein sequence ID" value="KAG7336596.1"/>
    <property type="molecule type" value="Genomic_DNA"/>
</dbReference>
<keyword evidence="2 4" id="KW-0808">Transferase</keyword>
<dbReference type="GO" id="GO:0042054">
    <property type="term" value="F:histone methyltransferase activity"/>
    <property type="evidence" value="ECO:0007669"/>
    <property type="project" value="TreeGrafter"/>
</dbReference>
<dbReference type="GO" id="GO:0005840">
    <property type="term" value="C:ribosome"/>
    <property type="evidence" value="ECO:0007669"/>
    <property type="project" value="UniProtKB-KW"/>
</dbReference>
<evidence type="ECO:0000313" key="8">
    <source>
        <dbReference type="Proteomes" id="UP000693970"/>
    </source>
</evidence>
<keyword evidence="6" id="KW-0689">Ribosomal protein</keyword>
<dbReference type="GO" id="GO:0016274">
    <property type="term" value="F:protein-arginine N-methyltransferase activity"/>
    <property type="evidence" value="ECO:0007669"/>
    <property type="project" value="InterPro"/>
</dbReference>
<dbReference type="FunFam" id="3.40.50.150:FF:000132">
    <property type="entry name" value="Protein arginine N-methyltransferase PRMT10"/>
    <property type="match status" value="1"/>
</dbReference>
<proteinExistence type="predicted"/>
<keyword evidence="8" id="KW-1185">Reference proteome</keyword>
<dbReference type="AlphaFoldDB" id="A0A9K3P7Q7"/>
<gene>
    <name evidence="7" type="ORF">IV203_014886</name>
    <name evidence="6" type="ORF">IV203_020428</name>
</gene>
<accession>A0A9K3P7Q7</accession>
<dbReference type="Proteomes" id="UP000693970">
    <property type="component" value="Unassembled WGS sequence"/>
</dbReference>
<name>A0A9K3P7Q7_9STRA</name>
<feature type="domain" description="Protein arginine N-methyltransferase" evidence="5">
    <location>
        <begin position="271"/>
        <end position="475"/>
    </location>
</feature>
<dbReference type="InterPro" id="IPR055135">
    <property type="entry name" value="PRMT_dom"/>
</dbReference>
<evidence type="ECO:0000313" key="6">
    <source>
        <dbReference type="EMBL" id="KAG7336596.1"/>
    </source>
</evidence>
<dbReference type="PANTHER" id="PTHR11006">
    <property type="entry name" value="PROTEIN ARGININE N-METHYLTRANSFERASE"/>
    <property type="match status" value="1"/>
</dbReference>
<evidence type="ECO:0000259" key="5">
    <source>
        <dbReference type="Pfam" id="PF22528"/>
    </source>
</evidence>
<evidence type="ECO:0000256" key="4">
    <source>
        <dbReference type="PROSITE-ProRule" id="PRU01015"/>
    </source>
</evidence>
<dbReference type="GO" id="GO:0005634">
    <property type="term" value="C:nucleus"/>
    <property type="evidence" value="ECO:0007669"/>
    <property type="project" value="TreeGrafter"/>
</dbReference>
<keyword evidence="6" id="KW-0687">Ribonucleoprotein</keyword>
<sequence>MTAKDTHDTGPIKCRIYYSIELVSQKSFLPFISSFISSLYRFKIHRCRLARQLSKNRSPSSQVSLLSSKQHQTQQIIIDKMPDEEFANTSGNGEIPSFGGDEKAKASDFANYFCSYAQLYHQKTMLADHNRMAAYHSAILGNTDVFKDKVVMDVGTGSGILAVWAAQAGARKVYAIEYTDMANHARSVMKANNVDHIVTVIQGAVEDVELPIEADGLESDDPVNHPKRVVDIFISEWMGYFLLRESMLDSLIRARDKFLKPATGLMFPSHCTMYVAPVQDEEERRANNNEYAAAMSDWNDFHETTRQVYGVNMEVLAKDFDREQKEYFLYSSRWRELPDDAILAEPQPIKFLDMMTVTIDESKGIANGDKHSKFSFDVDGTQVQGPISGLAGWFTSDFKSRTNENGANAPKINRPSFLSTGPENGYTHWGQQVFYFPSGIPLLTNQTTKLTGTIEMMRTKENARLYNVRLTYESTRHKNDDPEAHVLMKSDETEQVYTIP</sequence>
<organism evidence="6 8">
    <name type="scientific">Nitzschia inconspicua</name>
    <dbReference type="NCBI Taxonomy" id="303405"/>
    <lineage>
        <taxon>Eukaryota</taxon>
        <taxon>Sar</taxon>
        <taxon>Stramenopiles</taxon>
        <taxon>Ochrophyta</taxon>
        <taxon>Bacillariophyta</taxon>
        <taxon>Bacillariophyceae</taxon>
        <taxon>Bacillariophycidae</taxon>
        <taxon>Bacillariales</taxon>
        <taxon>Bacillariaceae</taxon>
        <taxon>Nitzschia</taxon>
    </lineage>
</organism>
<dbReference type="CDD" id="cd02440">
    <property type="entry name" value="AdoMet_MTases"/>
    <property type="match status" value="1"/>
</dbReference>
<protein>
    <submittedName>
        <fullName evidence="6">50S ribosomal protein L11 methylase-like protein</fullName>
    </submittedName>
</protein>
<dbReference type="PANTHER" id="PTHR11006:SF68">
    <property type="entry name" value="PROTEIN ARGININE N-METHYLTRANSFERASE PRMT10"/>
    <property type="match status" value="1"/>
</dbReference>
<evidence type="ECO:0000313" key="7">
    <source>
        <dbReference type="EMBL" id="KAG7358298.1"/>
    </source>
</evidence>
<dbReference type="Pfam" id="PF06325">
    <property type="entry name" value="PrmA"/>
    <property type="match status" value="1"/>
</dbReference>
<evidence type="ECO:0000256" key="2">
    <source>
        <dbReference type="ARBA" id="ARBA00022679"/>
    </source>
</evidence>